<name>A0ABS8VGZ4_DATST</name>
<protein>
    <submittedName>
        <fullName evidence="2">Uncharacterized protein</fullName>
    </submittedName>
</protein>
<evidence type="ECO:0000313" key="3">
    <source>
        <dbReference type="Proteomes" id="UP000823775"/>
    </source>
</evidence>
<dbReference type="EMBL" id="JACEIK010004437">
    <property type="protein sequence ID" value="MCD9645445.1"/>
    <property type="molecule type" value="Genomic_DNA"/>
</dbReference>
<feature type="compositionally biased region" description="Basic residues" evidence="1">
    <location>
        <begin position="1"/>
        <end position="11"/>
    </location>
</feature>
<comment type="caution">
    <text evidence="2">The sequence shown here is derived from an EMBL/GenBank/DDBJ whole genome shotgun (WGS) entry which is preliminary data.</text>
</comment>
<feature type="region of interest" description="Disordered" evidence="1">
    <location>
        <begin position="1"/>
        <end position="58"/>
    </location>
</feature>
<keyword evidence="3" id="KW-1185">Reference proteome</keyword>
<feature type="compositionally biased region" description="Basic and acidic residues" evidence="1">
    <location>
        <begin position="40"/>
        <end position="58"/>
    </location>
</feature>
<sequence length="142" mass="15754">MTSRRTSHPRTTKQSDPIDKGKGKGKRPTEAAADSSEIGEALHKAKGDEERKVKLPLKRGENDKGEILGNIQITSRSVLPPLVHEFYASYRLLRSIATGLLKLGPCLEKVKVRGIEVDCSAKAINKAYFDEDNTDATEYWQS</sequence>
<gene>
    <name evidence="2" type="ORF">HAX54_034354</name>
</gene>
<dbReference type="Proteomes" id="UP000823775">
    <property type="component" value="Unassembled WGS sequence"/>
</dbReference>
<organism evidence="2 3">
    <name type="scientific">Datura stramonium</name>
    <name type="common">Jimsonweed</name>
    <name type="synonym">Common thornapple</name>
    <dbReference type="NCBI Taxonomy" id="4076"/>
    <lineage>
        <taxon>Eukaryota</taxon>
        <taxon>Viridiplantae</taxon>
        <taxon>Streptophyta</taxon>
        <taxon>Embryophyta</taxon>
        <taxon>Tracheophyta</taxon>
        <taxon>Spermatophyta</taxon>
        <taxon>Magnoliopsida</taxon>
        <taxon>eudicotyledons</taxon>
        <taxon>Gunneridae</taxon>
        <taxon>Pentapetalae</taxon>
        <taxon>asterids</taxon>
        <taxon>lamiids</taxon>
        <taxon>Solanales</taxon>
        <taxon>Solanaceae</taxon>
        <taxon>Solanoideae</taxon>
        <taxon>Datureae</taxon>
        <taxon>Datura</taxon>
    </lineage>
</organism>
<evidence type="ECO:0000256" key="1">
    <source>
        <dbReference type="SAM" id="MobiDB-lite"/>
    </source>
</evidence>
<evidence type="ECO:0000313" key="2">
    <source>
        <dbReference type="EMBL" id="MCD9645445.1"/>
    </source>
</evidence>
<accession>A0ABS8VGZ4</accession>
<proteinExistence type="predicted"/>
<reference evidence="2 3" key="1">
    <citation type="journal article" date="2021" name="BMC Genomics">
        <title>Datura genome reveals duplications of psychoactive alkaloid biosynthetic genes and high mutation rate following tissue culture.</title>
        <authorList>
            <person name="Rajewski A."/>
            <person name="Carter-House D."/>
            <person name="Stajich J."/>
            <person name="Litt A."/>
        </authorList>
    </citation>
    <scope>NUCLEOTIDE SEQUENCE [LARGE SCALE GENOMIC DNA]</scope>
    <source>
        <strain evidence="2">AR-01</strain>
    </source>
</reference>